<keyword evidence="5 7" id="KW-0472">Membrane</keyword>
<dbReference type="InterPro" id="IPR030417">
    <property type="entry name" value="MS4A"/>
</dbReference>
<proteinExistence type="inferred from homology"/>
<feature type="transmembrane region" description="Helical" evidence="7">
    <location>
        <begin position="86"/>
        <end position="105"/>
    </location>
</feature>
<keyword evidence="3 7" id="KW-0812">Transmembrane</keyword>
<keyword evidence="4 7" id="KW-1133">Transmembrane helix</keyword>
<dbReference type="CTD" id="108697012"/>
<dbReference type="STRING" id="8355.A0A1L8FMB3"/>
<accession>A0A1L8FMB3</accession>
<dbReference type="PANTHER" id="PTHR23320">
    <property type="entry name" value="MEMBRANE-SPANNING 4-DOMAINS SUBFAMILY A MS4A -RELATED"/>
    <property type="match status" value="1"/>
</dbReference>
<dbReference type="Proteomes" id="UP000186698">
    <property type="component" value="Chromosome 7L"/>
</dbReference>
<dbReference type="PANTHER" id="PTHR23320:SF128">
    <property type="entry name" value="MEMBRANE-SPANNING 4-DOMAINS SUBFAMILY A MEMBER 4A"/>
    <property type="match status" value="1"/>
</dbReference>
<dbReference type="GeneID" id="108697012"/>
<feature type="region of interest" description="Disordered" evidence="6">
    <location>
        <begin position="222"/>
        <end position="241"/>
    </location>
</feature>
<evidence type="ECO:0000256" key="1">
    <source>
        <dbReference type="ARBA" id="ARBA00004141"/>
    </source>
</evidence>
<feature type="transmembrane region" description="Helical" evidence="7">
    <location>
        <begin position="51"/>
        <end position="74"/>
    </location>
</feature>
<dbReference type="Bgee" id="108697012">
    <property type="expression patterns" value="Expressed in pancreas and 14 other cell types or tissues"/>
</dbReference>
<dbReference type="RefSeq" id="XP_018082183.1">
    <property type="nucleotide sequence ID" value="XM_018226694.2"/>
</dbReference>
<feature type="region of interest" description="Disordered" evidence="6">
    <location>
        <begin position="19"/>
        <end position="38"/>
    </location>
</feature>
<feature type="transmembrane region" description="Helical" evidence="7">
    <location>
        <begin position="170"/>
        <end position="195"/>
    </location>
</feature>
<gene>
    <name evidence="9" type="primary">LOC108697012</name>
</gene>
<organism evidence="8 9">
    <name type="scientific">Xenopus laevis</name>
    <name type="common">African clawed frog</name>
    <dbReference type="NCBI Taxonomy" id="8355"/>
    <lineage>
        <taxon>Eukaryota</taxon>
        <taxon>Metazoa</taxon>
        <taxon>Chordata</taxon>
        <taxon>Craniata</taxon>
        <taxon>Vertebrata</taxon>
        <taxon>Euteleostomi</taxon>
        <taxon>Amphibia</taxon>
        <taxon>Batrachia</taxon>
        <taxon>Anura</taxon>
        <taxon>Pipoidea</taxon>
        <taxon>Pipidae</taxon>
        <taxon>Xenopodinae</taxon>
        <taxon>Xenopus</taxon>
        <taxon>Xenopus</taxon>
    </lineage>
</organism>
<evidence type="ECO:0000313" key="9">
    <source>
        <dbReference type="RefSeq" id="XP_018082183.1"/>
    </source>
</evidence>
<feature type="transmembrane region" description="Helical" evidence="7">
    <location>
        <begin position="117"/>
        <end position="137"/>
    </location>
</feature>
<evidence type="ECO:0000256" key="2">
    <source>
        <dbReference type="ARBA" id="ARBA00009565"/>
    </source>
</evidence>
<reference evidence="9" key="1">
    <citation type="submission" date="2025-08" db="UniProtKB">
        <authorList>
            <consortium name="RefSeq"/>
        </authorList>
    </citation>
    <scope>IDENTIFICATION</scope>
    <source>
        <strain evidence="9">J_2021</strain>
        <tissue evidence="9">Erythrocytes</tissue>
    </source>
</reference>
<comment type="subcellular location">
    <subcellularLocation>
        <location evidence="1">Membrane</location>
        <topology evidence="1">Multi-pass membrane protein</topology>
    </subcellularLocation>
</comment>
<dbReference type="OMA" id="YSRICIT"/>
<evidence type="ECO:0000313" key="8">
    <source>
        <dbReference type="Proteomes" id="UP000186698"/>
    </source>
</evidence>
<dbReference type="Pfam" id="PF04103">
    <property type="entry name" value="CD20"/>
    <property type="match status" value="1"/>
</dbReference>
<dbReference type="PaxDb" id="8355-A0A1L8FMB3"/>
<protein>
    <submittedName>
        <fullName evidence="9">Membrane-spanning 4-domains subfamily A member 4A</fullName>
    </submittedName>
</protein>
<dbReference type="OrthoDB" id="10071849at2759"/>
<dbReference type="KEGG" id="xla:108697012"/>
<keyword evidence="8" id="KW-1185">Reference proteome</keyword>
<dbReference type="InterPro" id="IPR007237">
    <property type="entry name" value="CD20-like"/>
</dbReference>
<sequence>MVPVESDPSSFVIISRVGAQDHSAETTDTSSKGPTDLPKPLQTFISGEPEVLGVIQIFTGIIHIALGIVLTMSLRSYFDVVRESGLPLWTGIMYIISGALSVAASNNPTVGKVRSSMAVNIVCCVFAGVAVIIYCIATPMLEHILGRGIVLYCVCYEENLCEGSFHPQTVVIGIVSILFILTVLELCVCLSNSIFGCRVLCRTSFNEMTVVIYQSATLTTDHSSSAPAAMKPSQNDDDAEA</sequence>
<comment type="similarity">
    <text evidence="2">Belongs to the MS4A family.</text>
</comment>
<dbReference type="AlphaFoldDB" id="A0A1L8FMB3"/>
<evidence type="ECO:0000256" key="3">
    <source>
        <dbReference type="ARBA" id="ARBA00022692"/>
    </source>
</evidence>
<evidence type="ECO:0000256" key="4">
    <source>
        <dbReference type="ARBA" id="ARBA00022989"/>
    </source>
</evidence>
<dbReference type="GO" id="GO:0016020">
    <property type="term" value="C:membrane"/>
    <property type="evidence" value="ECO:0007669"/>
    <property type="project" value="UniProtKB-SubCell"/>
</dbReference>
<evidence type="ECO:0000256" key="6">
    <source>
        <dbReference type="SAM" id="MobiDB-lite"/>
    </source>
</evidence>
<evidence type="ECO:0000256" key="5">
    <source>
        <dbReference type="ARBA" id="ARBA00023136"/>
    </source>
</evidence>
<evidence type="ECO:0000256" key="7">
    <source>
        <dbReference type="SAM" id="Phobius"/>
    </source>
</evidence>
<name>A0A1L8FMB3_XENLA</name>